<dbReference type="RefSeq" id="WP_320002010.1">
    <property type="nucleotide sequence ID" value="NZ_CP138348.1"/>
</dbReference>
<evidence type="ECO:0008006" key="2">
    <source>
        <dbReference type="Google" id="ProtNLM"/>
    </source>
</evidence>
<organism evidence="1">
    <name type="scientific">Cyanobacterium aponinum AL20115</name>
    <dbReference type="NCBI Taxonomy" id="3090662"/>
    <lineage>
        <taxon>Bacteria</taxon>
        <taxon>Bacillati</taxon>
        <taxon>Cyanobacteriota</taxon>
        <taxon>Cyanophyceae</taxon>
        <taxon>Oscillatoriophycideae</taxon>
        <taxon>Chroococcales</taxon>
        <taxon>Geminocystaceae</taxon>
        <taxon>Cyanobacterium</taxon>
    </lineage>
</organism>
<evidence type="ECO:0000313" key="1">
    <source>
        <dbReference type="EMBL" id="WPF89720.1"/>
    </source>
</evidence>
<gene>
    <name evidence="1" type="ORF">SAY89_05460</name>
</gene>
<reference evidence="1" key="1">
    <citation type="submission" date="2023-11" db="EMBL/GenBank/DDBJ databases">
        <title>Genome sequence of Cyanobacterium aponinum BCRC AL20115.</title>
        <authorList>
            <person name="Chang H.-Y."/>
            <person name="Lin K.-M."/>
            <person name="Hsueh H.-T."/>
            <person name="Chu H.-A."/>
            <person name="Kuo C.-H."/>
        </authorList>
    </citation>
    <scope>NUCLEOTIDE SEQUENCE</scope>
    <source>
        <strain evidence="1">AL20115</strain>
    </source>
</reference>
<accession>A0AAF0ZGD1</accession>
<proteinExistence type="predicted"/>
<sequence>MTISYISAPINLTDKFTKFLVWEEKQNYVQLRWIQDVKLVLNFNKHSSNLDDLDENQWFIYWLNHIENNPWAKNHLMAYLEFNCYWVIKNFFTRKNVYLGKLSETEKYIKGFNILRDYTSNPHKILKEFRKFNPNYSHIKTYSQRWLYNLMKDSLNKEYGVAKYSYWGLLKNTTKNNLKSALNHRGYSQKEINSYLLLWQCFQEVYSNEIKIKKGEMISEPTLEKITKIVGLYKSLINIDSSIGGENNYLNISTSIFQKIMRKCHNSLVAYEKIKRPSAYAYNLPLQSDIDNNEDAINSLSLENILFKREKEEIKEMTGNSSSNFLDKQELNLLLVEILQKIKENDQHKLRLLTLNYGLGLRQTTIAQLLDSRQDKISKEKGKLNETIFQNFVQVVESKLSKDNDDAEAINLNTPPLNTVNKLIENWLTNCYKKPLYAKLQQLFVNLSPAQKKLLKLTYGGDYYLINEKKIGLDKEEIAIRFQVNKKEIENQLNIIKKSLQTGLIQYINYHHNLKIDINNKQVIKLVETWLEEAPYGMFG</sequence>
<dbReference type="EMBL" id="CP138348">
    <property type="protein sequence ID" value="WPF89720.1"/>
    <property type="molecule type" value="Genomic_DNA"/>
</dbReference>
<dbReference type="AlphaFoldDB" id="A0AAF0ZGD1"/>
<protein>
    <recommendedName>
        <fullName evidence="2">Sigma-70 family RNA polymerase sigma factor</fullName>
    </recommendedName>
</protein>
<name>A0AAF0ZGD1_9CHRO</name>